<sequence>MISAVLKVHDAMTSNDDILRALGRVEGRLTGIEENVALLRQEMGDEKVSAHDARAVIHKRLDEQARQIAHLDTGVAISGGADEQIRAEIRTLKGTVEKNQETVGPALEEWKRMKSIGYGISGLIAFAGLTTGGVIAYASDEAVAALRHWLKIS</sequence>
<keyword evidence="1" id="KW-0812">Transmembrane</keyword>
<evidence type="ECO:0008006" key="4">
    <source>
        <dbReference type="Google" id="ProtNLM"/>
    </source>
</evidence>
<evidence type="ECO:0000256" key="1">
    <source>
        <dbReference type="SAM" id="Phobius"/>
    </source>
</evidence>
<evidence type="ECO:0000313" key="3">
    <source>
        <dbReference type="Proteomes" id="UP000198723"/>
    </source>
</evidence>
<reference evidence="2 3" key="1">
    <citation type="submission" date="2016-08" db="EMBL/GenBank/DDBJ databases">
        <authorList>
            <person name="Seilhamer J.J."/>
        </authorList>
    </citation>
    <scope>NUCLEOTIDE SEQUENCE [LARGE SCALE GENOMIC DNA]</scope>
    <source>
        <strain evidence="2 3">HBR26</strain>
    </source>
</reference>
<dbReference type="AlphaFoldDB" id="A0A1C3Y8M6"/>
<dbReference type="EMBL" id="FMAJ01000013">
    <property type="protein sequence ID" value="SCB60783.1"/>
    <property type="molecule type" value="Genomic_DNA"/>
</dbReference>
<accession>A0A1C3Y8M6</accession>
<gene>
    <name evidence="2" type="ORF">GA0061105_11322</name>
</gene>
<feature type="transmembrane region" description="Helical" evidence="1">
    <location>
        <begin position="116"/>
        <end position="138"/>
    </location>
</feature>
<organism evidence="2 3">
    <name type="scientific">Rhizobium aethiopicum</name>
    <dbReference type="NCBI Taxonomy" id="1138170"/>
    <lineage>
        <taxon>Bacteria</taxon>
        <taxon>Pseudomonadati</taxon>
        <taxon>Pseudomonadota</taxon>
        <taxon>Alphaproteobacteria</taxon>
        <taxon>Hyphomicrobiales</taxon>
        <taxon>Rhizobiaceae</taxon>
        <taxon>Rhizobium/Agrobacterium group</taxon>
        <taxon>Rhizobium</taxon>
    </lineage>
</organism>
<name>A0A1C3Y8M6_9HYPH</name>
<proteinExistence type="predicted"/>
<dbReference type="STRING" id="1138170.GA0061105_11322"/>
<evidence type="ECO:0000313" key="2">
    <source>
        <dbReference type="EMBL" id="SCB60783.1"/>
    </source>
</evidence>
<protein>
    <recommendedName>
        <fullName evidence="4">DUF1515 domain-containing protein</fullName>
    </recommendedName>
</protein>
<keyword evidence="1" id="KW-0472">Membrane</keyword>
<dbReference type="Proteomes" id="UP000198723">
    <property type="component" value="Unassembled WGS sequence"/>
</dbReference>
<keyword evidence="1" id="KW-1133">Transmembrane helix</keyword>